<keyword evidence="11" id="KW-1185">Reference proteome</keyword>
<feature type="compositionally biased region" description="Low complexity" evidence="9">
    <location>
        <begin position="1565"/>
        <end position="1578"/>
    </location>
</feature>
<feature type="region of interest" description="Disordered" evidence="9">
    <location>
        <begin position="1610"/>
        <end position="1634"/>
    </location>
</feature>
<keyword evidence="5" id="KW-1133">Transmembrane helix</keyword>
<feature type="region of interest" description="Disordered" evidence="9">
    <location>
        <begin position="822"/>
        <end position="846"/>
    </location>
</feature>
<organism evidence="10 11">
    <name type="scientific">Cherax quadricarinatus</name>
    <name type="common">Australian red claw crayfish</name>
    <dbReference type="NCBI Taxonomy" id="27406"/>
    <lineage>
        <taxon>Eukaryota</taxon>
        <taxon>Metazoa</taxon>
        <taxon>Ecdysozoa</taxon>
        <taxon>Arthropoda</taxon>
        <taxon>Crustacea</taxon>
        <taxon>Multicrustacea</taxon>
        <taxon>Malacostraca</taxon>
        <taxon>Eumalacostraca</taxon>
        <taxon>Eucarida</taxon>
        <taxon>Decapoda</taxon>
        <taxon>Pleocyemata</taxon>
        <taxon>Astacidea</taxon>
        <taxon>Parastacoidea</taxon>
        <taxon>Parastacidae</taxon>
        <taxon>Cherax</taxon>
    </lineage>
</organism>
<sequence length="1726" mass="190450">GQGEAGESVRSTLLPWGRSPSRGGNGDGIVGTRSKRLGMSRSPSPVPPASTPSVIADKTDINTFDHATCRGESDKMNHMGRLSEQSALNFTYGSIEDEGGVTKPDPGELEQEVLELEHTNRRLTGEKAELTTILTHAEDANVSLREQCRYLEHTLSNVQQQLVSARKLETEMEEVRVQLDSEREEKERLQSTLAQLEKDNLALSLRLEALIQQLNSAHEDVENQTLVERELVRSHKSEVAMLVAELAKWKHEAETQALASHHLEETVKDLRKLTEVLREERASLEDQLSDVREELASVKAQAEVEVSGVDIVEESSPNVCKVEEGVTVPLSAATWGPLSLSAPVDTPSLLGPTREATLSIHSEIQTMGEESGSLPFCEKIEDNVMTASKSQSEEMITQLPVSDVALSTQTSLVLKMLKLWQDWEEEGVPLLKSMIKEDTSALHAHFKSHRNELIKLGKQLQEITRKTAVETPSPYRKSPLSHSFKRGPLSTSQDARVPSLQSATPRSRIQRTPGSIVSQLISKFEHSSQSASPVNSELSERLSLTYSGSNLSKIVQRFQDRRDSLSSFSEYDAGRRNSYDGGCSSVSSDVGKTSNSPTSNSPITFKTMNKHGSHKDNHFGLDLGSEETSDECYFSKKLICAKDSENELNCTSQEYDINDSSIEQDREFSYIDTRNSIEKKSMDCMYDNLNTEKQKIDGAILDFGFDEDLNADGNERNKDQNHRGTERLEDAVKNNENKVGEVDLEFEEDVYMETSHLMKLMNEVAEQRIIITQLKEQLMRTEEEKESFTALLARLHRLILHVSTQTFKWTEGVRKEWLSVVPSGEEEEGATDPLRTPGTLDDVPLTGTHSREEIESLIRTRCDLGCQHSDNFNKEYINPENLAAELEKELLALKLHVARSHALLHHYQSSSLYGSRSEVSTPPVAGAQHVQGVEAGVECDLCGPTCAPRPSGSTATQTPASPAPATPESEDTVACAPATVWEADDGVCVREELLHQDSPHLRLPQHRDLRQVGLHYPYTPQHRPLRQVRLPPQHRPLRQWVEVTEEVEEEEDSLQEVVASDMASDHTLYAPKPAYDQLDQYRGGNRRAGDEKHRRTGLTTVSPQVGGSSESEESEQELKTRTTRRQRPHITHLQQPSQAELDVAPLSPPPSLENAEEEDSPIKEEPHLPSTPESGSSITSSELFSRLTQRAALTSVTSSDDTCGASSAARTTSVSCILTEVPAHGDTQDNPTTSTSSTQQPSNPTTSADEEGSVGGGERCQSCCTVFPSLQDNHLRAAGLLRDDSIPNENLSAQEIESKFTQLSLAFKTDRLTLRQRLDVQQRLRDTAETNFSTEVNHLISSILALQSECMDSDIIDAVMQVRRHLDILATSSNRLVSASEVWGAVQQEWRVSRALEVLLLHVENVKRMYERDHQELEELRRILNEYQIELPTSQGASGGNNQSAVDSPAATRRLRALSLAGYSNKTQDSRRISFTNSSIKTPATAFMGSRASRRRASLMPDLKPFQELAAVAAAAAAAAAAASSSSSSSPTSKDKTEESEKPSNGVWANSITEEGSESGEEGNETSQSTNKNSTSNSSIANTLAQLHPELYAAAAAAASLPQDCNRRFSEESNISSASESTSADAPISNTPPIPNLGPQHWLLEALEDVIGWVRGGQWPYSQQQTVQGARYAFTSLLLLLAAFFLLLTISTGDLKVPYPYHPGWTTIHHVLHPFVSLRYVGTPPT</sequence>
<dbReference type="Pfam" id="PF05781">
    <property type="entry name" value="MRVI1"/>
    <property type="match status" value="1"/>
</dbReference>
<feature type="compositionally biased region" description="Low complexity" evidence="9">
    <location>
        <begin position="950"/>
        <end position="960"/>
    </location>
</feature>
<proteinExistence type="predicted"/>
<evidence type="ECO:0000256" key="7">
    <source>
        <dbReference type="ARBA" id="ARBA00023136"/>
    </source>
</evidence>
<feature type="region of interest" description="Disordered" evidence="9">
    <location>
        <begin position="1522"/>
        <end position="1578"/>
    </location>
</feature>
<evidence type="ECO:0000313" key="10">
    <source>
        <dbReference type="EMBL" id="KAK8725895.1"/>
    </source>
</evidence>
<feature type="compositionally biased region" description="Low complexity" evidence="9">
    <location>
        <begin position="1228"/>
        <end position="1247"/>
    </location>
</feature>
<evidence type="ECO:0000256" key="5">
    <source>
        <dbReference type="ARBA" id="ARBA00022989"/>
    </source>
</evidence>
<evidence type="ECO:0000256" key="4">
    <source>
        <dbReference type="ARBA" id="ARBA00022692"/>
    </source>
</evidence>
<feature type="region of interest" description="Disordered" evidence="9">
    <location>
        <begin position="1"/>
        <end position="53"/>
    </location>
</feature>
<feature type="region of interest" description="Disordered" evidence="9">
    <location>
        <begin position="579"/>
        <end position="611"/>
    </location>
</feature>
<evidence type="ECO:0000256" key="1">
    <source>
        <dbReference type="ARBA" id="ARBA00004167"/>
    </source>
</evidence>
<evidence type="ECO:0000256" key="6">
    <source>
        <dbReference type="ARBA" id="ARBA00023054"/>
    </source>
</evidence>
<comment type="caution">
    <text evidence="10">The sequence shown here is derived from an EMBL/GenBank/DDBJ whole genome shotgun (WGS) entry which is preliminary data.</text>
</comment>
<dbReference type="GO" id="GO:0005737">
    <property type="term" value="C:cytoplasm"/>
    <property type="evidence" value="ECO:0007669"/>
    <property type="project" value="UniProtKB-SubCell"/>
</dbReference>
<protein>
    <recommendedName>
        <fullName evidence="12">Lymphoid-restricted membrane protein</fullName>
    </recommendedName>
</protein>
<dbReference type="PANTHER" id="PTHR15352">
    <property type="entry name" value="LYMPHOID-RESTRICTED MEMBRANE PROTEIN, JAW1"/>
    <property type="match status" value="1"/>
</dbReference>
<keyword evidence="4" id="KW-0812">Transmembrane</keyword>
<feature type="coiled-coil region" evidence="8">
    <location>
        <begin position="757"/>
        <end position="791"/>
    </location>
</feature>
<feature type="non-terminal residue" evidence="10">
    <location>
        <position position="1"/>
    </location>
</feature>
<keyword evidence="6 8" id="KW-0175">Coiled coil</keyword>
<accession>A0AAW0W810</accession>
<feature type="compositionally biased region" description="Acidic residues" evidence="9">
    <location>
        <begin position="1555"/>
        <end position="1564"/>
    </location>
</feature>
<feature type="compositionally biased region" description="Basic and acidic residues" evidence="9">
    <location>
        <begin position="1533"/>
        <end position="1542"/>
    </location>
</feature>
<dbReference type="InterPro" id="IPR008677">
    <property type="entry name" value="MRVI1"/>
</dbReference>
<keyword evidence="3" id="KW-0963">Cytoplasm</keyword>
<feature type="compositionally biased region" description="Polar residues" evidence="9">
    <location>
        <begin position="1097"/>
        <end position="1107"/>
    </location>
</feature>
<feature type="compositionally biased region" description="Low complexity" evidence="9">
    <location>
        <begin position="1170"/>
        <end position="1181"/>
    </location>
</feature>
<dbReference type="EMBL" id="JARKIK010000081">
    <property type="protein sequence ID" value="KAK8725895.1"/>
    <property type="molecule type" value="Genomic_DNA"/>
</dbReference>
<feature type="region of interest" description="Disordered" evidence="9">
    <location>
        <begin position="1222"/>
        <end position="1255"/>
    </location>
</feature>
<evidence type="ECO:0008006" key="12">
    <source>
        <dbReference type="Google" id="ProtNLM"/>
    </source>
</evidence>
<evidence type="ECO:0000256" key="3">
    <source>
        <dbReference type="ARBA" id="ARBA00022490"/>
    </source>
</evidence>
<evidence type="ECO:0000256" key="9">
    <source>
        <dbReference type="SAM" id="MobiDB-lite"/>
    </source>
</evidence>
<feature type="coiled-coil region" evidence="8">
    <location>
        <begin position="158"/>
        <end position="224"/>
    </location>
</feature>
<evidence type="ECO:0000256" key="8">
    <source>
        <dbReference type="SAM" id="Coils"/>
    </source>
</evidence>
<feature type="compositionally biased region" description="Low complexity" evidence="9">
    <location>
        <begin position="579"/>
        <end position="602"/>
    </location>
</feature>
<feature type="region of interest" description="Disordered" evidence="9">
    <location>
        <begin position="948"/>
        <end position="972"/>
    </location>
</feature>
<keyword evidence="7" id="KW-0472">Membrane</keyword>
<feature type="coiled-coil region" evidence="8">
    <location>
        <begin position="263"/>
        <end position="301"/>
    </location>
</feature>
<gene>
    <name evidence="10" type="ORF">OTU49_010543</name>
</gene>
<name>A0AAW0W810_CHEQU</name>
<feature type="compositionally biased region" description="Polar residues" evidence="9">
    <location>
        <begin position="489"/>
        <end position="512"/>
    </location>
</feature>
<evidence type="ECO:0000256" key="2">
    <source>
        <dbReference type="ARBA" id="ARBA00004496"/>
    </source>
</evidence>
<dbReference type="PANTHER" id="PTHR15352:SF1">
    <property type="entry name" value="KASH5-LIKE COILED-COIL DOMAIN-CONTAINING PROTEIN"/>
    <property type="match status" value="1"/>
</dbReference>
<dbReference type="Proteomes" id="UP001445076">
    <property type="component" value="Unassembled WGS sequence"/>
</dbReference>
<feature type="region of interest" description="Disordered" evidence="9">
    <location>
        <begin position="467"/>
        <end position="512"/>
    </location>
</feature>
<comment type="subcellular location">
    <subcellularLocation>
        <location evidence="2">Cytoplasm</location>
    </subcellularLocation>
    <subcellularLocation>
        <location evidence="1">Membrane</location>
        <topology evidence="1">Single-pass membrane protein</topology>
    </subcellularLocation>
</comment>
<evidence type="ECO:0000313" key="11">
    <source>
        <dbReference type="Proteomes" id="UP001445076"/>
    </source>
</evidence>
<dbReference type="GO" id="GO:0016020">
    <property type="term" value="C:membrane"/>
    <property type="evidence" value="ECO:0007669"/>
    <property type="project" value="UniProtKB-SubCell"/>
</dbReference>
<feature type="region of interest" description="Disordered" evidence="9">
    <location>
        <begin position="1064"/>
        <end position="1181"/>
    </location>
</feature>
<feature type="compositionally biased region" description="Basic residues" evidence="9">
    <location>
        <begin position="1121"/>
        <end position="1130"/>
    </location>
</feature>
<feature type="compositionally biased region" description="Low complexity" evidence="9">
    <location>
        <begin position="1612"/>
        <end position="1626"/>
    </location>
</feature>
<feature type="coiled-coil region" evidence="8">
    <location>
        <begin position="1400"/>
        <end position="1430"/>
    </location>
</feature>
<reference evidence="10 11" key="1">
    <citation type="journal article" date="2024" name="BMC Genomics">
        <title>Genome assembly of redclaw crayfish (Cherax quadricarinatus) provides insights into its immune adaptation and hypoxia tolerance.</title>
        <authorList>
            <person name="Liu Z."/>
            <person name="Zheng J."/>
            <person name="Li H."/>
            <person name="Fang K."/>
            <person name="Wang S."/>
            <person name="He J."/>
            <person name="Zhou D."/>
            <person name="Weng S."/>
            <person name="Chi M."/>
            <person name="Gu Z."/>
            <person name="He J."/>
            <person name="Li F."/>
            <person name="Wang M."/>
        </authorList>
    </citation>
    <scope>NUCLEOTIDE SEQUENCE [LARGE SCALE GENOMIC DNA]</scope>
    <source>
        <strain evidence="10">ZL_2023a</strain>
    </source>
</reference>